<feature type="compositionally biased region" description="Basic residues" evidence="1">
    <location>
        <begin position="35"/>
        <end position="45"/>
    </location>
</feature>
<reference evidence="2" key="1">
    <citation type="journal article" date="2018" name="Front. Microbiol.">
        <title>Dissemination of KPC-2-Encoding IncX6 Plasmids Among Multiple Enterobacteriaceae Species in a Single Chinese Hospital.</title>
        <authorList>
            <person name="Li B."/>
            <person name="Feng J."/>
            <person name="Zhan Z."/>
            <person name="Yin Z."/>
            <person name="Jiang Q."/>
            <person name="Wei P."/>
            <person name="Chen X."/>
            <person name="Gao B."/>
            <person name="Hou J."/>
            <person name="Mao P."/>
            <person name="Wu W."/>
            <person name="Chen W."/>
            <person name="Tong Y."/>
            <person name="Wang J."/>
            <person name="Li B."/>
            <person name="Zhou D."/>
        </authorList>
    </citation>
    <scope>NUCLEOTIDE SEQUENCE</scope>
    <source>
        <strain evidence="2">E20</strain>
        <plasmid evidence="2">pE20-HI3</plasmid>
    </source>
</reference>
<organism evidence="2">
    <name type="scientific">Klebsiella aerogenes</name>
    <name type="common">Enterobacter aerogenes</name>
    <dbReference type="NCBI Taxonomy" id="548"/>
    <lineage>
        <taxon>Bacteria</taxon>
        <taxon>Pseudomonadati</taxon>
        <taxon>Pseudomonadota</taxon>
        <taxon>Gammaproteobacteria</taxon>
        <taxon>Enterobacterales</taxon>
        <taxon>Enterobacteriaceae</taxon>
        <taxon>Klebsiella/Raoultella group</taxon>
        <taxon>Klebsiella</taxon>
    </lineage>
</organism>
<dbReference type="EMBL" id="MG288682">
    <property type="protein sequence ID" value="AVX35428.1"/>
    <property type="molecule type" value="Genomic_DNA"/>
</dbReference>
<sequence>MESQTNHQGTDGQRQGQWTASAPCENETANNANRNQKKGKVINFL</sequence>
<name>A0A2R4NH45_KLEAE</name>
<evidence type="ECO:0000313" key="2">
    <source>
        <dbReference type="EMBL" id="AVX35428.1"/>
    </source>
</evidence>
<dbReference type="AlphaFoldDB" id="A0A2R4NH45"/>
<keyword evidence="2" id="KW-0614">Plasmid</keyword>
<geneLocation type="plasmid" evidence="2">
    <name>pE20-HI3</name>
</geneLocation>
<evidence type="ECO:0000256" key="1">
    <source>
        <dbReference type="SAM" id="MobiDB-lite"/>
    </source>
</evidence>
<proteinExistence type="predicted"/>
<feature type="region of interest" description="Disordered" evidence="1">
    <location>
        <begin position="1"/>
        <end position="45"/>
    </location>
</feature>
<feature type="compositionally biased region" description="Polar residues" evidence="1">
    <location>
        <begin position="1"/>
        <end position="20"/>
    </location>
</feature>
<accession>A0A2R4NH45</accession>
<protein>
    <submittedName>
        <fullName evidence="2">Uncharacterized protein</fullName>
    </submittedName>
</protein>